<keyword evidence="2" id="KW-1185">Reference proteome</keyword>
<dbReference type="RefSeq" id="WP_114363617.1">
    <property type="nucleotide sequence ID" value="NZ_QPIX01000007.1"/>
</dbReference>
<comment type="caution">
    <text evidence="1">The sequence shown here is derived from an EMBL/GenBank/DDBJ whole genome shotgun (WGS) entry which is preliminary data.</text>
</comment>
<dbReference type="Proteomes" id="UP000252582">
    <property type="component" value="Unassembled WGS sequence"/>
</dbReference>
<proteinExistence type="predicted"/>
<evidence type="ECO:0000313" key="2">
    <source>
        <dbReference type="Proteomes" id="UP000252582"/>
    </source>
</evidence>
<dbReference type="AlphaFoldDB" id="A0A6I7HLA3"/>
<accession>A0A6I7HLA3</accession>
<gene>
    <name evidence="1" type="ORF">DFR48_10743</name>
</gene>
<dbReference type="EMBL" id="QPIX01000007">
    <property type="protein sequence ID" value="RCW23174.1"/>
    <property type="molecule type" value="Genomic_DNA"/>
</dbReference>
<sequence>MNTEFKFDDFGFDGNLAIVDPDGNYEWIEPQISSIPSEACIRLELVTDDGEGDDDARQALRDLLEEDYTVDIRCDFHDETDISRAVNEAVAIRDRFLAGDYTPLRAQCEREAANVET</sequence>
<organism evidence="1 2">
    <name type="scientific">Ciceribacter lividus</name>
    <dbReference type="NCBI Taxonomy" id="1197950"/>
    <lineage>
        <taxon>Bacteria</taxon>
        <taxon>Pseudomonadati</taxon>
        <taxon>Pseudomonadota</taxon>
        <taxon>Alphaproteobacteria</taxon>
        <taxon>Hyphomicrobiales</taxon>
        <taxon>Rhizobiaceae</taxon>
        <taxon>Ciceribacter</taxon>
    </lineage>
</organism>
<reference evidence="1 2" key="1">
    <citation type="submission" date="2018-07" db="EMBL/GenBank/DDBJ databases">
        <title>Genomic Encyclopedia of Type Strains, Phase IV (KMG-IV): sequencing the most valuable type-strain genomes for metagenomic binning, comparative biology and taxonomic classification.</title>
        <authorList>
            <person name="Goeker M."/>
        </authorList>
    </citation>
    <scope>NUCLEOTIDE SEQUENCE [LARGE SCALE GENOMIC DNA]</scope>
    <source>
        <strain evidence="1 2">DSM 25528</strain>
    </source>
</reference>
<protein>
    <submittedName>
        <fullName evidence="1">Uncharacterized protein</fullName>
    </submittedName>
</protein>
<evidence type="ECO:0000313" key="1">
    <source>
        <dbReference type="EMBL" id="RCW23174.1"/>
    </source>
</evidence>
<name>A0A6I7HLA3_9HYPH</name>